<reference evidence="2 4" key="1">
    <citation type="journal article" date="2014" name="BMC Genomics">
        <title>Genome sequence of Anopheles sinensis provides insight into genetics basis of mosquito competence for malaria parasites.</title>
        <authorList>
            <person name="Zhou D."/>
            <person name="Zhang D."/>
            <person name="Ding G."/>
            <person name="Shi L."/>
            <person name="Hou Q."/>
            <person name="Ye Y."/>
            <person name="Xu Y."/>
            <person name="Zhou H."/>
            <person name="Xiong C."/>
            <person name="Li S."/>
            <person name="Yu J."/>
            <person name="Hong S."/>
            <person name="Yu X."/>
            <person name="Zou P."/>
            <person name="Chen C."/>
            <person name="Chang X."/>
            <person name="Wang W."/>
            <person name="Lv Y."/>
            <person name="Sun Y."/>
            <person name="Ma L."/>
            <person name="Shen B."/>
            <person name="Zhu C."/>
        </authorList>
    </citation>
    <scope>NUCLEOTIDE SEQUENCE [LARGE SCALE GENOMIC DNA]</scope>
</reference>
<gene>
    <name evidence="2" type="ORF">ZHAS_00002393</name>
</gene>
<evidence type="ECO:0000313" key="3">
    <source>
        <dbReference type="EnsemblMetazoa" id="ASIC002393-PA"/>
    </source>
</evidence>
<dbReference type="EMBL" id="ATLV01010514">
    <property type="status" value="NOT_ANNOTATED_CDS"/>
    <property type="molecule type" value="Genomic_DNA"/>
</dbReference>
<feature type="chain" id="PRO_5010759798" evidence="1">
    <location>
        <begin position="23"/>
        <end position="69"/>
    </location>
</feature>
<dbReference type="Proteomes" id="UP000030765">
    <property type="component" value="Unassembled WGS sequence"/>
</dbReference>
<dbReference type="OMA" id="WANTYCA"/>
<evidence type="ECO:0000256" key="1">
    <source>
        <dbReference type="SAM" id="SignalP"/>
    </source>
</evidence>
<sequence>MKFIVVSFVLAVLLSFFSSGNAGVLDSPVCFMDDKFVSNTCSALCNISGQGAGYCNDKKQCVCLLEADN</sequence>
<dbReference type="VEuPathDB" id="VectorBase:ASIS024441"/>
<organism evidence="2">
    <name type="scientific">Anopheles sinensis</name>
    <name type="common">Mosquito</name>
    <dbReference type="NCBI Taxonomy" id="74873"/>
    <lineage>
        <taxon>Eukaryota</taxon>
        <taxon>Metazoa</taxon>
        <taxon>Ecdysozoa</taxon>
        <taxon>Arthropoda</taxon>
        <taxon>Hexapoda</taxon>
        <taxon>Insecta</taxon>
        <taxon>Pterygota</taxon>
        <taxon>Neoptera</taxon>
        <taxon>Endopterygota</taxon>
        <taxon>Diptera</taxon>
        <taxon>Nematocera</taxon>
        <taxon>Culicoidea</taxon>
        <taxon>Culicidae</taxon>
        <taxon>Anophelinae</taxon>
        <taxon>Anopheles</taxon>
    </lineage>
</organism>
<dbReference type="AlphaFoldDB" id="A0A084VC61"/>
<proteinExistence type="predicted"/>
<evidence type="ECO:0000313" key="4">
    <source>
        <dbReference type="Proteomes" id="UP000030765"/>
    </source>
</evidence>
<keyword evidence="1" id="KW-0732">Signal</keyword>
<protein>
    <submittedName>
        <fullName evidence="2 3">Antimicrobial peptide defensin 3</fullName>
    </submittedName>
</protein>
<dbReference type="EnsemblMetazoa" id="ASIC002393-RA">
    <property type="protein sequence ID" value="ASIC002393-PA"/>
    <property type="gene ID" value="ASIC002393"/>
</dbReference>
<feature type="signal peptide" evidence="1">
    <location>
        <begin position="1"/>
        <end position="22"/>
    </location>
</feature>
<keyword evidence="4" id="KW-1185">Reference proteome</keyword>
<evidence type="ECO:0000313" key="2">
    <source>
        <dbReference type="EMBL" id="KFB35555.1"/>
    </source>
</evidence>
<name>A0A084VC61_ANOSI</name>
<dbReference type="VEuPathDB" id="VectorBase:ASIC002393"/>
<accession>A0A084VC61</accession>
<reference evidence="3" key="2">
    <citation type="submission" date="2020-05" db="UniProtKB">
        <authorList>
            <consortium name="EnsemblMetazoa"/>
        </authorList>
    </citation>
    <scope>IDENTIFICATION</scope>
</reference>
<dbReference type="EMBL" id="KE524585">
    <property type="protein sequence ID" value="KFB35555.1"/>
    <property type="molecule type" value="Genomic_DNA"/>
</dbReference>